<keyword evidence="5" id="KW-0503">Monooxygenase</keyword>
<keyword evidence="3" id="KW-0274">FAD</keyword>
<evidence type="ECO:0000313" key="9">
    <source>
        <dbReference type="Proteomes" id="UP000076552"/>
    </source>
</evidence>
<dbReference type="SUPFAM" id="SSF51905">
    <property type="entry name" value="FAD/NAD(P)-binding domain"/>
    <property type="match status" value="1"/>
</dbReference>
<organism evidence="8 9">
    <name type="scientific">Colletotrichum tofieldiae</name>
    <dbReference type="NCBI Taxonomy" id="708197"/>
    <lineage>
        <taxon>Eukaryota</taxon>
        <taxon>Fungi</taxon>
        <taxon>Dikarya</taxon>
        <taxon>Ascomycota</taxon>
        <taxon>Pezizomycotina</taxon>
        <taxon>Sordariomycetes</taxon>
        <taxon>Hypocreomycetidae</taxon>
        <taxon>Glomerellales</taxon>
        <taxon>Glomerellaceae</taxon>
        <taxon>Colletotrichum</taxon>
        <taxon>Colletotrichum spaethianum species complex</taxon>
    </lineage>
</organism>
<keyword evidence="2" id="KW-0285">Flavoprotein</keyword>
<dbReference type="Pfam" id="PF01494">
    <property type="entry name" value="FAD_binding_3"/>
    <property type="match status" value="1"/>
</dbReference>
<proteinExistence type="inferred from homology"/>
<dbReference type="InterPro" id="IPR002938">
    <property type="entry name" value="FAD-bd"/>
</dbReference>
<dbReference type="PRINTS" id="PR00420">
    <property type="entry name" value="RNGMNOXGNASE"/>
</dbReference>
<dbReference type="Pfam" id="PF13450">
    <property type="entry name" value="NAD_binding_8"/>
    <property type="match status" value="1"/>
</dbReference>
<evidence type="ECO:0000256" key="6">
    <source>
        <dbReference type="SAM" id="MobiDB-lite"/>
    </source>
</evidence>
<feature type="region of interest" description="Disordered" evidence="6">
    <location>
        <begin position="145"/>
        <end position="176"/>
    </location>
</feature>
<dbReference type="SUPFAM" id="SSF54373">
    <property type="entry name" value="FAD-linked reductases, C-terminal domain"/>
    <property type="match status" value="1"/>
</dbReference>
<sequence length="498" mass="54357">LRNTFPVKSLLGALRSPLPVTARLFRPMAPLKILIAGGGIAGLSAAVGLRRAGHEVHVYERSALNNEIGAAIHVCPNAARALLAWGLDPVKAKFVVVKCSFRAKGDTLEKFHVGTEDYIEERYGAPWYFAHRVDLHEELKRLATEPGDSPVHSPGKLDGMAANGVNGHGEPSSGPGKPVIVHLRSEVVAYDSEAASITLASGEIVTGDVVVAADGVHTIGVESILGRSNPAVPQGHYNFCFRFLIPAADVEADPVTRFWNEGDDGRIKFLVGDTKRLVSYPCRKRNAVTDLASNEIHNFVAIFHNEDIESTKKEDWHASVGKDKLLERYSDFHPSVLAILDKATDVKQWALLYRAPIPTWTKGKLTLAGDAAHPMLPHQGQGGAQGIEDGVALGIALAGAETKDVESRLRIYEAIRRNRASVMQIFSNAGQEEPELIREEAAKYIPAENVPKNPEEFFAYNFGYDIIRDSVQQLQKADPSFSLPPSFFQKEPVKGVYP</sequence>
<protein>
    <submittedName>
        <fullName evidence="8">Salicylate hydroxylase</fullName>
    </submittedName>
</protein>
<comment type="caution">
    <text evidence="8">The sequence shown here is derived from an EMBL/GenBank/DDBJ whole genome shotgun (WGS) entry which is preliminary data.</text>
</comment>
<feature type="non-terminal residue" evidence="8">
    <location>
        <position position="1"/>
    </location>
</feature>
<dbReference type="PANTHER" id="PTHR13789:SF215">
    <property type="entry name" value="FAD-BINDING DOMAIN-CONTAINING PROTEIN-RELATED"/>
    <property type="match status" value="1"/>
</dbReference>
<evidence type="ECO:0000256" key="5">
    <source>
        <dbReference type="ARBA" id="ARBA00023033"/>
    </source>
</evidence>
<dbReference type="InterPro" id="IPR050493">
    <property type="entry name" value="FAD-dep_Monooxygenase_BioMet"/>
</dbReference>
<dbReference type="Proteomes" id="UP000076552">
    <property type="component" value="Unassembled WGS sequence"/>
</dbReference>
<evidence type="ECO:0000256" key="1">
    <source>
        <dbReference type="ARBA" id="ARBA00007992"/>
    </source>
</evidence>
<dbReference type="GO" id="GO:0071949">
    <property type="term" value="F:FAD binding"/>
    <property type="evidence" value="ECO:0007669"/>
    <property type="project" value="InterPro"/>
</dbReference>
<comment type="similarity">
    <text evidence="1">Belongs to the paxM FAD-dependent monooxygenase family.</text>
</comment>
<evidence type="ECO:0000259" key="7">
    <source>
        <dbReference type="Pfam" id="PF01494"/>
    </source>
</evidence>
<dbReference type="EMBL" id="LFIV01000163">
    <property type="protein sequence ID" value="KZL66792.1"/>
    <property type="molecule type" value="Genomic_DNA"/>
</dbReference>
<dbReference type="GO" id="GO:0004497">
    <property type="term" value="F:monooxygenase activity"/>
    <property type="evidence" value="ECO:0007669"/>
    <property type="project" value="UniProtKB-KW"/>
</dbReference>
<dbReference type="STRING" id="708197.A0A166PI30"/>
<evidence type="ECO:0000256" key="4">
    <source>
        <dbReference type="ARBA" id="ARBA00023002"/>
    </source>
</evidence>
<dbReference type="InterPro" id="IPR036188">
    <property type="entry name" value="FAD/NAD-bd_sf"/>
</dbReference>
<dbReference type="PANTHER" id="PTHR13789">
    <property type="entry name" value="MONOOXYGENASE"/>
    <property type="match status" value="1"/>
</dbReference>
<accession>A0A166PI30</accession>
<feature type="domain" description="FAD-binding" evidence="7">
    <location>
        <begin position="204"/>
        <end position="421"/>
    </location>
</feature>
<evidence type="ECO:0000256" key="2">
    <source>
        <dbReference type="ARBA" id="ARBA00022630"/>
    </source>
</evidence>
<reference evidence="8 9" key="1">
    <citation type="submission" date="2015-06" db="EMBL/GenBank/DDBJ databases">
        <title>Survival trade-offs in plant roots during colonization by closely related pathogenic and mutualistic fungi.</title>
        <authorList>
            <person name="Hacquard S."/>
            <person name="Kracher B."/>
            <person name="Hiruma K."/>
            <person name="Weinman A."/>
            <person name="Muench P."/>
            <person name="Garrido Oter R."/>
            <person name="Ver Loren van Themaat E."/>
            <person name="Dallerey J.-F."/>
            <person name="Damm U."/>
            <person name="Henrissat B."/>
            <person name="Lespinet O."/>
            <person name="Thon M."/>
            <person name="Kemen E."/>
            <person name="McHardy A.C."/>
            <person name="Schulze-Lefert P."/>
            <person name="O'Connell R.J."/>
        </authorList>
    </citation>
    <scope>NUCLEOTIDE SEQUENCE [LARGE SCALE GENOMIC DNA]</scope>
    <source>
        <strain evidence="8 9">0861</strain>
    </source>
</reference>
<evidence type="ECO:0000313" key="8">
    <source>
        <dbReference type="EMBL" id="KZL66792.1"/>
    </source>
</evidence>
<keyword evidence="9" id="KW-1185">Reference proteome</keyword>
<evidence type="ECO:0000256" key="3">
    <source>
        <dbReference type="ARBA" id="ARBA00022827"/>
    </source>
</evidence>
<dbReference type="Gene3D" id="3.50.50.60">
    <property type="entry name" value="FAD/NAD(P)-binding domain"/>
    <property type="match status" value="1"/>
</dbReference>
<gene>
    <name evidence="8" type="ORF">CT0861_02628</name>
</gene>
<name>A0A166PI30_9PEZI</name>
<dbReference type="AlphaFoldDB" id="A0A166PI30"/>
<keyword evidence="4" id="KW-0560">Oxidoreductase</keyword>